<evidence type="ECO:0000313" key="2">
    <source>
        <dbReference type="Proteomes" id="UP000198552"/>
    </source>
</evidence>
<dbReference type="Proteomes" id="UP000198552">
    <property type="component" value="Unassembled WGS sequence"/>
</dbReference>
<dbReference type="RefSeq" id="WP_091570352.1">
    <property type="nucleotide sequence ID" value="NZ_FNHP01000006.1"/>
</dbReference>
<sequence length="74" mass="8092">MAARELRARLARLTASHGAQYLPVVLVVPDEAGPARDAVQAQVQRLRQQGRHVIELSESDKHLALAELAEVFAP</sequence>
<reference evidence="2" key="1">
    <citation type="submission" date="2016-10" db="EMBL/GenBank/DDBJ databases">
        <authorList>
            <person name="Varghese N."/>
            <person name="Submissions S."/>
        </authorList>
    </citation>
    <scope>NUCLEOTIDE SEQUENCE [LARGE SCALE GENOMIC DNA]</scope>
    <source>
        <strain evidence="2">EPL6</strain>
    </source>
</reference>
<gene>
    <name evidence="1" type="ORF">SAMN05428957_106194</name>
</gene>
<dbReference type="STRING" id="1527607.SAMN05428957_106194"/>
<organism evidence="1 2">
    <name type="scientific">Oryzisolibacter propanilivorax</name>
    <dbReference type="NCBI Taxonomy" id="1527607"/>
    <lineage>
        <taxon>Bacteria</taxon>
        <taxon>Pseudomonadati</taxon>
        <taxon>Pseudomonadota</taxon>
        <taxon>Betaproteobacteria</taxon>
        <taxon>Burkholderiales</taxon>
        <taxon>Comamonadaceae</taxon>
        <taxon>Oryzisolibacter</taxon>
    </lineage>
</organism>
<keyword evidence="2" id="KW-1185">Reference proteome</keyword>
<proteinExistence type="predicted"/>
<dbReference type="AlphaFoldDB" id="A0A1G9TKZ6"/>
<protein>
    <submittedName>
        <fullName evidence="1">Uncharacterized protein</fullName>
    </submittedName>
</protein>
<accession>A0A1G9TKZ6</accession>
<dbReference type="EMBL" id="FNHP01000006">
    <property type="protein sequence ID" value="SDM48310.1"/>
    <property type="molecule type" value="Genomic_DNA"/>
</dbReference>
<evidence type="ECO:0000313" key="1">
    <source>
        <dbReference type="EMBL" id="SDM48310.1"/>
    </source>
</evidence>
<name>A0A1G9TKZ6_9BURK</name>